<accession>A0A5J9TSR0</accession>
<dbReference type="InterPro" id="IPR025723">
    <property type="entry name" value="ArsA/GET3_ATPase-like"/>
</dbReference>
<dbReference type="AlphaFoldDB" id="A0A5J9TSR0"/>
<protein>
    <recommendedName>
        <fullName evidence="1">ArsA/GET3 Anion-transporting ATPase-like domain-containing protein</fullName>
    </recommendedName>
</protein>
<dbReference type="CDD" id="cd02035">
    <property type="entry name" value="ArsA"/>
    <property type="match status" value="1"/>
</dbReference>
<dbReference type="Gene3D" id="3.40.50.300">
    <property type="entry name" value="P-loop containing nucleotide triphosphate hydrolases"/>
    <property type="match status" value="2"/>
</dbReference>
<dbReference type="PANTHER" id="PTHR10803:SF8">
    <property type="entry name" value="ARSENICAL PUMP-DRIVING ATPASE"/>
    <property type="match status" value="1"/>
</dbReference>
<reference evidence="2 3" key="1">
    <citation type="journal article" date="2019" name="Sci. Rep.">
        <title>A high-quality genome of Eragrostis curvula grass provides insights into Poaceae evolution and supports new strategies to enhance forage quality.</title>
        <authorList>
            <person name="Carballo J."/>
            <person name="Santos B.A.C.M."/>
            <person name="Zappacosta D."/>
            <person name="Garbus I."/>
            <person name="Selva J.P."/>
            <person name="Gallo C.A."/>
            <person name="Diaz A."/>
            <person name="Albertini E."/>
            <person name="Caccamo M."/>
            <person name="Echenique V."/>
        </authorList>
    </citation>
    <scope>NUCLEOTIDE SEQUENCE [LARGE SCALE GENOMIC DNA]</scope>
    <source>
        <strain evidence="3">cv. Victoria</strain>
        <tissue evidence="2">Leaf</tissue>
    </source>
</reference>
<dbReference type="Proteomes" id="UP000324897">
    <property type="component" value="Unassembled WGS sequence"/>
</dbReference>
<dbReference type="Pfam" id="PF02374">
    <property type="entry name" value="ArsA_ATPase"/>
    <property type="match status" value="1"/>
</dbReference>
<evidence type="ECO:0000313" key="2">
    <source>
        <dbReference type="EMBL" id="TVU14257.1"/>
    </source>
</evidence>
<keyword evidence="3" id="KW-1185">Reference proteome</keyword>
<dbReference type="InterPro" id="IPR027417">
    <property type="entry name" value="P-loop_NTPase"/>
</dbReference>
<dbReference type="OrthoDB" id="608491at2759"/>
<proteinExistence type="predicted"/>
<dbReference type="GO" id="GO:0043529">
    <property type="term" value="C:GET complex"/>
    <property type="evidence" value="ECO:0007669"/>
    <property type="project" value="TreeGrafter"/>
</dbReference>
<dbReference type="GO" id="GO:0016887">
    <property type="term" value="F:ATP hydrolysis activity"/>
    <property type="evidence" value="ECO:0007669"/>
    <property type="project" value="InterPro"/>
</dbReference>
<sequence>MAPLLNPTARRLAVAAYRRLSIPAPAEAPFSCRNTRAMHSKKSTLIASFPKLWAERYSSSLVDVSGVFDDTLANASTQRFYVVGGKGGVGKTSIAASLAVKFANQGEPTLIASLDPTHSLGDSFEQSMMNDGKIVRINGFDSLFATEIGHVIKKDPSEARSWIHNILGNMGLGIPADPVINSKLDEILNRLPPGCEEEYAISEGHTLKLLSATNWMDKGLSVVTTAVNAVFSQPLPKTILRKEQIDSASAGIQVHLEKLRQQIARVREVLYNPDSTEFITVTIPTMMAVTETSRFHASLKKDGAHTRRIVVNQVLPPSTSDCRFCAAKRREEARAFKAIRDDSELGGLKMIQAPLLDLELKGVPALRFLSESVWK</sequence>
<gene>
    <name evidence="2" type="ORF">EJB05_37713</name>
</gene>
<feature type="domain" description="ArsA/GET3 Anion-transporting ATPase-like" evidence="1">
    <location>
        <begin position="79"/>
        <end position="372"/>
    </location>
</feature>
<dbReference type="InterPro" id="IPR016300">
    <property type="entry name" value="ATPase_ArsA/GET3"/>
</dbReference>
<dbReference type="EMBL" id="RWGY01000031">
    <property type="protein sequence ID" value="TVU14257.1"/>
    <property type="molecule type" value="Genomic_DNA"/>
</dbReference>
<evidence type="ECO:0000313" key="3">
    <source>
        <dbReference type="Proteomes" id="UP000324897"/>
    </source>
</evidence>
<dbReference type="GO" id="GO:0071816">
    <property type="term" value="P:tail-anchored membrane protein insertion into ER membrane"/>
    <property type="evidence" value="ECO:0007669"/>
    <property type="project" value="TreeGrafter"/>
</dbReference>
<dbReference type="GO" id="GO:0005524">
    <property type="term" value="F:ATP binding"/>
    <property type="evidence" value="ECO:0007669"/>
    <property type="project" value="InterPro"/>
</dbReference>
<evidence type="ECO:0000259" key="1">
    <source>
        <dbReference type="Pfam" id="PF02374"/>
    </source>
</evidence>
<dbReference type="Gramene" id="TVU14257">
    <property type="protein sequence ID" value="TVU14257"/>
    <property type="gene ID" value="EJB05_37713"/>
</dbReference>
<dbReference type="PANTHER" id="PTHR10803">
    <property type="entry name" value="ARSENICAL PUMP-DRIVING ATPASE ARSENITE-TRANSLOCATING ATPASE"/>
    <property type="match status" value="1"/>
</dbReference>
<comment type="caution">
    <text evidence="2">The sequence shown here is derived from an EMBL/GenBank/DDBJ whole genome shotgun (WGS) entry which is preliminary data.</text>
</comment>
<organism evidence="2 3">
    <name type="scientific">Eragrostis curvula</name>
    <name type="common">weeping love grass</name>
    <dbReference type="NCBI Taxonomy" id="38414"/>
    <lineage>
        <taxon>Eukaryota</taxon>
        <taxon>Viridiplantae</taxon>
        <taxon>Streptophyta</taxon>
        <taxon>Embryophyta</taxon>
        <taxon>Tracheophyta</taxon>
        <taxon>Spermatophyta</taxon>
        <taxon>Magnoliopsida</taxon>
        <taxon>Liliopsida</taxon>
        <taxon>Poales</taxon>
        <taxon>Poaceae</taxon>
        <taxon>PACMAD clade</taxon>
        <taxon>Chloridoideae</taxon>
        <taxon>Eragrostideae</taxon>
        <taxon>Eragrostidinae</taxon>
        <taxon>Eragrostis</taxon>
    </lineage>
</organism>
<dbReference type="SUPFAM" id="SSF52540">
    <property type="entry name" value="P-loop containing nucleoside triphosphate hydrolases"/>
    <property type="match status" value="1"/>
</dbReference>
<name>A0A5J9TSR0_9POAL</name>